<organism evidence="1 2">
    <name type="scientific">Arenibacter arenosicollis</name>
    <dbReference type="NCBI Taxonomy" id="2762274"/>
    <lineage>
        <taxon>Bacteria</taxon>
        <taxon>Pseudomonadati</taxon>
        <taxon>Bacteroidota</taxon>
        <taxon>Flavobacteriia</taxon>
        <taxon>Flavobacteriales</taxon>
        <taxon>Flavobacteriaceae</taxon>
        <taxon>Arenibacter</taxon>
    </lineage>
</organism>
<dbReference type="InterPro" id="IPR052927">
    <property type="entry name" value="DCC_oxidoreductase"/>
</dbReference>
<dbReference type="PANTHER" id="PTHR33639">
    <property type="entry name" value="THIOL-DISULFIDE OXIDOREDUCTASE DCC"/>
    <property type="match status" value="1"/>
</dbReference>
<gene>
    <name evidence="1" type="ORF">H4O18_10870</name>
</gene>
<sequence>MIENKKIILFDGVCNLCNRSVQYVIKHDTRNDFKFAALQSEIGQKLAQERGIDTSVVDSIILIEPGVAYYTKSTAALKIAQSFGGAWGLTSVLEWIPEKIRNWVYDYVARNRYHWYGKKEACMIPTAELKSKFLDQK</sequence>
<accession>A0ABR7QN22</accession>
<keyword evidence="2" id="KW-1185">Reference proteome</keyword>
<dbReference type="Proteomes" id="UP000618952">
    <property type="component" value="Unassembled WGS sequence"/>
</dbReference>
<proteinExistence type="predicted"/>
<dbReference type="Pfam" id="PF04134">
    <property type="entry name" value="DCC1-like"/>
    <property type="match status" value="1"/>
</dbReference>
<dbReference type="PANTHER" id="PTHR33639:SF2">
    <property type="entry name" value="DUF393 DOMAIN-CONTAINING PROTEIN"/>
    <property type="match status" value="1"/>
</dbReference>
<dbReference type="EMBL" id="JACLHY010000009">
    <property type="protein sequence ID" value="MBC8768494.1"/>
    <property type="molecule type" value="Genomic_DNA"/>
</dbReference>
<protein>
    <submittedName>
        <fullName evidence="1">DUF393 domain-containing protein</fullName>
    </submittedName>
</protein>
<comment type="caution">
    <text evidence="1">The sequence shown here is derived from an EMBL/GenBank/DDBJ whole genome shotgun (WGS) entry which is preliminary data.</text>
</comment>
<dbReference type="RefSeq" id="WP_187584411.1">
    <property type="nucleotide sequence ID" value="NZ_JACLHY010000009.1"/>
</dbReference>
<name>A0ABR7QN22_9FLAO</name>
<evidence type="ECO:0000313" key="1">
    <source>
        <dbReference type="EMBL" id="MBC8768494.1"/>
    </source>
</evidence>
<reference evidence="1 2" key="1">
    <citation type="submission" date="2020-08" db="EMBL/GenBank/DDBJ databases">
        <title>Arenibacter gaetbuli sp. nov., isolated from a sand dune.</title>
        <authorList>
            <person name="Park S."/>
            <person name="Yoon J.-H."/>
        </authorList>
    </citation>
    <scope>NUCLEOTIDE SEQUENCE [LARGE SCALE GENOMIC DNA]</scope>
    <source>
        <strain evidence="1 2">BSSL-BM3</strain>
    </source>
</reference>
<dbReference type="InterPro" id="IPR007263">
    <property type="entry name" value="DCC1-like"/>
</dbReference>
<evidence type="ECO:0000313" key="2">
    <source>
        <dbReference type="Proteomes" id="UP000618952"/>
    </source>
</evidence>